<proteinExistence type="predicted"/>
<dbReference type="RefSeq" id="WP_261498302.1">
    <property type="nucleotide sequence ID" value="NZ_JAODYH010000001.1"/>
</dbReference>
<evidence type="ECO:0000313" key="3">
    <source>
        <dbReference type="EMBL" id="MCT9809385.1"/>
    </source>
</evidence>
<name>A0ABT2PG77_9BURK</name>
<sequence>MAISWITALKLVPWGDVIEATPQVVKAAKGLLGKKPPATASAPAATPQAASHLNAPHNAGEQALQLIQALEARTRQLEQAQQLSAELIEQLAEQNAQVVRTVDLLRTGAQRLAWACVVLGVAVIGLGIALWRVS</sequence>
<keyword evidence="2" id="KW-0812">Transmembrane</keyword>
<comment type="caution">
    <text evidence="3">The sequence shown here is derived from an EMBL/GenBank/DDBJ whole genome shotgun (WGS) entry which is preliminary data.</text>
</comment>
<evidence type="ECO:0000256" key="1">
    <source>
        <dbReference type="SAM" id="Coils"/>
    </source>
</evidence>
<keyword evidence="2" id="KW-0472">Membrane</keyword>
<protein>
    <submittedName>
        <fullName evidence="3">Uncharacterized protein</fullName>
    </submittedName>
</protein>
<keyword evidence="2" id="KW-1133">Transmembrane helix</keyword>
<feature type="transmembrane region" description="Helical" evidence="2">
    <location>
        <begin position="112"/>
        <end position="131"/>
    </location>
</feature>
<dbReference type="Proteomes" id="UP001525968">
    <property type="component" value="Unassembled WGS sequence"/>
</dbReference>
<dbReference type="EMBL" id="JAODYH010000001">
    <property type="protein sequence ID" value="MCT9809385.1"/>
    <property type="molecule type" value="Genomic_DNA"/>
</dbReference>
<reference evidence="3 4" key="1">
    <citation type="submission" date="2022-09" db="EMBL/GenBank/DDBJ databases">
        <title>Draft genome of isolate Be4.</title>
        <authorList>
            <person name="Sanchez-Castro I."/>
            <person name="Martinez-Rodriguez P."/>
            <person name="Descostes M."/>
            <person name="Merroun M."/>
        </authorList>
    </citation>
    <scope>NUCLEOTIDE SEQUENCE [LARGE SCALE GENOMIC DNA]</scope>
    <source>
        <strain evidence="3 4">Be4</strain>
    </source>
</reference>
<evidence type="ECO:0000256" key="2">
    <source>
        <dbReference type="SAM" id="Phobius"/>
    </source>
</evidence>
<gene>
    <name evidence="3" type="ORF">N0K08_01935</name>
</gene>
<accession>A0ABT2PG77</accession>
<feature type="coiled-coil region" evidence="1">
    <location>
        <begin position="60"/>
        <end position="97"/>
    </location>
</feature>
<evidence type="ECO:0000313" key="4">
    <source>
        <dbReference type="Proteomes" id="UP001525968"/>
    </source>
</evidence>
<keyword evidence="4" id="KW-1185">Reference proteome</keyword>
<keyword evidence="1" id="KW-0175">Coiled coil</keyword>
<organism evidence="3 4">
    <name type="scientific">Acidovorax bellezanensis</name>
    <dbReference type="NCBI Taxonomy" id="2976702"/>
    <lineage>
        <taxon>Bacteria</taxon>
        <taxon>Pseudomonadati</taxon>
        <taxon>Pseudomonadota</taxon>
        <taxon>Betaproteobacteria</taxon>
        <taxon>Burkholderiales</taxon>
        <taxon>Comamonadaceae</taxon>
        <taxon>Acidovorax</taxon>
    </lineage>
</organism>